<keyword evidence="4 8" id="KW-0032">Aminotransferase</keyword>
<keyword evidence="6" id="KW-0663">Pyridoxal phosphate</keyword>
<evidence type="ECO:0000256" key="1">
    <source>
        <dbReference type="ARBA" id="ARBA00001933"/>
    </source>
</evidence>
<dbReference type="PANTHER" id="PTHR42790">
    <property type="entry name" value="AMINOTRANSFERASE"/>
    <property type="match status" value="1"/>
</dbReference>
<comment type="subunit">
    <text evidence="3">Homodimer.</text>
</comment>
<evidence type="ECO:0000256" key="5">
    <source>
        <dbReference type="ARBA" id="ARBA00022679"/>
    </source>
</evidence>
<dbReference type="EMBL" id="WJKJ01000323">
    <property type="protein sequence ID" value="MBD3365487.1"/>
    <property type="molecule type" value="Genomic_DNA"/>
</dbReference>
<name>A0A9D5QDW7_UNCW3</name>
<dbReference type="InterPro" id="IPR015422">
    <property type="entry name" value="PyrdxlP-dep_Trfase_small"/>
</dbReference>
<dbReference type="InterPro" id="IPR015421">
    <property type="entry name" value="PyrdxlP-dep_Trfase_major"/>
</dbReference>
<dbReference type="AlphaFoldDB" id="A0A9D5QDW7"/>
<accession>A0A9D5QDW7</accession>
<dbReference type="InterPro" id="IPR050859">
    <property type="entry name" value="Class-I_PLP-dep_aminotransf"/>
</dbReference>
<evidence type="ECO:0000256" key="6">
    <source>
        <dbReference type="ARBA" id="ARBA00022898"/>
    </source>
</evidence>
<feature type="domain" description="Aminotransferase class I/classII large" evidence="7">
    <location>
        <begin position="49"/>
        <end position="343"/>
    </location>
</feature>
<dbReference type="InterPro" id="IPR015424">
    <property type="entry name" value="PyrdxlP-dep_Trfase"/>
</dbReference>
<keyword evidence="5" id="KW-0808">Transferase</keyword>
<dbReference type="CDD" id="cd00609">
    <property type="entry name" value="AAT_like"/>
    <property type="match status" value="1"/>
</dbReference>
<evidence type="ECO:0000313" key="8">
    <source>
        <dbReference type="EMBL" id="MBD3365487.1"/>
    </source>
</evidence>
<organism evidence="8 9">
    <name type="scientific">candidate division WOR-3 bacterium</name>
    <dbReference type="NCBI Taxonomy" id="2052148"/>
    <lineage>
        <taxon>Bacteria</taxon>
        <taxon>Bacteria division WOR-3</taxon>
    </lineage>
</organism>
<evidence type="ECO:0000259" key="7">
    <source>
        <dbReference type="Pfam" id="PF00155"/>
    </source>
</evidence>
<dbReference type="GO" id="GO:1901605">
    <property type="term" value="P:alpha-amino acid metabolic process"/>
    <property type="evidence" value="ECO:0007669"/>
    <property type="project" value="TreeGrafter"/>
</dbReference>
<evidence type="ECO:0000256" key="3">
    <source>
        <dbReference type="ARBA" id="ARBA00011738"/>
    </source>
</evidence>
<dbReference type="Pfam" id="PF00155">
    <property type="entry name" value="Aminotran_1_2"/>
    <property type="match status" value="1"/>
</dbReference>
<dbReference type="SUPFAM" id="SSF53383">
    <property type="entry name" value="PLP-dependent transferases"/>
    <property type="match status" value="1"/>
</dbReference>
<sequence>MLFDASHLFSNAARRMRRSEIRELLKLTRKPDIISFAGGLPAPDLFPIEEFKEISVQVLAEKGATALQYGPTEGDPGLIEQLVAFEKRGGVEITPEQVLVTTASQQGLDLVAKVFINEGDPIVLELPSYIGGLQAFNCYGAEMHGVKHDDYGMRIDSLKATLEKLANQDKTPQFIYVVPDFQNPSGVTMPKERRLQVLGLAKKFNTLVIEDTPYRELRFEGEHEPPFISLDDDERVVTLHTFSKILIPGFRTGWLITRNKQVMDKLVMAKQPADLCTNTFGQMILAEYMKRGLLEKQIEVIKDAYKKKRQIILDAFDENMPKVDGLSWTKPDGGLFLWVRLPEYM</sequence>
<dbReference type="GO" id="GO:0008483">
    <property type="term" value="F:transaminase activity"/>
    <property type="evidence" value="ECO:0007669"/>
    <property type="project" value="UniProtKB-KW"/>
</dbReference>
<evidence type="ECO:0000256" key="2">
    <source>
        <dbReference type="ARBA" id="ARBA00007441"/>
    </source>
</evidence>
<evidence type="ECO:0000313" key="9">
    <source>
        <dbReference type="Proteomes" id="UP000630660"/>
    </source>
</evidence>
<comment type="similarity">
    <text evidence="2">Belongs to the class-I pyridoxal-phosphate-dependent aminotransferase family.</text>
</comment>
<dbReference type="PANTHER" id="PTHR42790:SF19">
    <property type="entry name" value="KYNURENINE_ALPHA-AMINOADIPATE AMINOTRANSFERASE, MITOCHONDRIAL"/>
    <property type="match status" value="1"/>
</dbReference>
<comment type="cofactor">
    <cofactor evidence="1">
        <name>pyridoxal 5'-phosphate</name>
        <dbReference type="ChEBI" id="CHEBI:597326"/>
    </cofactor>
</comment>
<dbReference type="Proteomes" id="UP000630660">
    <property type="component" value="Unassembled WGS sequence"/>
</dbReference>
<dbReference type="FunFam" id="3.40.640.10:FF:000053">
    <property type="entry name" value="Aminotransferase, class I"/>
    <property type="match status" value="1"/>
</dbReference>
<comment type="caution">
    <text evidence="8">The sequence shown here is derived from an EMBL/GenBank/DDBJ whole genome shotgun (WGS) entry which is preliminary data.</text>
</comment>
<feature type="non-terminal residue" evidence="8">
    <location>
        <position position="345"/>
    </location>
</feature>
<proteinExistence type="inferred from homology"/>
<dbReference type="Gene3D" id="3.90.1150.10">
    <property type="entry name" value="Aspartate Aminotransferase, domain 1"/>
    <property type="match status" value="1"/>
</dbReference>
<dbReference type="Gene3D" id="3.40.640.10">
    <property type="entry name" value="Type I PLP-dependent aspartate aminotransferase-like (Major domain)"/>
    <property type="match status" value="1"/>
</dbReference>
<protein>
    <submittedName>
        <fullName evidence="8">Aminotransferase class I/II-fold pyridoxal phosphate-dependent enzyme</fullName>
    </submittedName>
</protein>
<dbReference type="GO" id="GO:0030170">
    <property type="term" value="F:pyridoxal phosphate binding"/>
    <property type="evidence" value="ECO:0007669"/>
    <property type="project" value="InterPro"/>
</dbReference>
<reference evidence="8" key="1">
    <citation type="submission" date="2019-11" db="EMBL/GenBank/DDBJ databases">
        <title>Microbial mats filling the niche in hypersaline microbial mats.</title>
        <authorList>
            <person name="Wong H.L."/>
            <person name="Macleod F.I."/>
            <person name="White R.A. III"/>
            <person name="Burns B.P."/>
        </authorList>
    </citation>
    <scope>NUCLEOTIDE SEQUENCE</scope>
    <source>
        <strain evidence="8">Bin_327</strain>
    </source>
</reference>
<gene>
    <name evidence="8" type="ORF">GF359_09770</name>
</gene>
<dbReference type="InterPro" id="IPR004839">
    <property type="entry name" value="Aminotransferase_I/II_large"/>
</dbReference>
<evidence type="ECO:0000256" key="4">
    <source>
        <dbReference type="ARBA" id="ARBA00022576"/>
    </source>
</evidence>